<dbReference type="EMBL" id="GBXM01094215">
    <property type="protein sequence ID" value="JAH14362.1"/>
    <property type="molecule type" value="Transcribed_RNA"/>
</dbReference>
<evidence type="ECO:0000313" key="1">
    <source>
        <dbReference type="EMBL" id="JAH14362.1"/>
    </source>
</evidence>
<sequence>MYICHLPSDQENLTSRSICTFLSPVVIGSCYSHFLLKPWTVFKCIATRGQNVQIQIKRCISLPKMWRSLTFFSCVPSSRAVFLCKMLLIALFGQLTSTFTQFTPKCFTIYFWLFL</sequence>
<protein>
    <submittedName>
        <fullName evidence="1">Uncharacterized protein</fullName>
    </submittedName>
</protein>
<name>A0A0E9QCZ1_ANGAN</name>
<reference evidence="1" key="2">
    <citation type="journal article" date="2015" name="Fish Shellfish Immunol.">
        <title>Early steps in the European eel (Anguilla anguilla)-Vibrio vulnificus interaction in the gills: Role of the RtxA13 toxin.</title>
        <authorList>
            <person name="Callol A."/>
            <person name="Pajuelo D."/>
            <person name="Ebbesson L."/>
            <person name="Teles M."/>
            <person name="MacKenzie S."/>
            <person name="Amaro C."/>
        </authorList>
    </citation>
    <scope>NUCLEOTIDE SEQUENCE</scope>
</reference>
<accession>A0A0E9QCZ1</accession>
<reference evidence="1" key="1">
    <citation type="submission" date="2014-11" db="EMBL/GenBank/DDBJ databases">
        <authorList>
            <person name="Amaro Gonzalez C."/>
        </authorList>
    </citation>
    <scope>NUCLEOTIDE SEQUENCE</scope>
</reference>
<dbReference type="AlphaFoldDB" id="A0A0E9QCZ1"/>
<organism evidence="1">
    <name type="scientific">Anguilla anguilla</name>
    <name type="common">European freshwater eel</name>
    <name type="synonym">Muraena anguilla</name>
    <dbReference type="NCBI Taxonomy" id="7936"/>
    <lineage>
        <taxon>Eukaryota</taxon>
        <taxon>Metazoa</taxon>
        <taxon>Chordata</taxon>
        <taxon>Craniata</taxon>
        <taxon>Vertebrata</taxon>
        <taxon>Euteleostomi</taxon>
        <taxon>Actinopterygii</taxon>
        <taxon>Neopterygii</taxon>
        <taxon>Teleostei</taxon>
        <taxon>Anguilliformes</taxon>
        <taxon>Anguillidae</taxon>
        <taxon>Anguilla</taxon>
    </lineage>
</organism>
<proteinExistence type="predicted"/>